<feature type="signal peptide" evidence="2">
    <location>
        <begin position="1"/>
        <end position="23"/>
    </location>
</feature>
<name>A0A8E2AS73_9APHY</name>
<dbReference type="Proteomes" id="UP000250043">
    <property type="component" value="Unassembled WGS sequence"/>
</dbReference>
<dbReference type="PRINTS" id="PR00131">
    <property type="entry name" value="GLHYDRLASE1"/>
</dbReference>
<dbReference type="PANTHER" id="PTHR10353">
    <property type="entry name" value="GLYCOSYL HYDROLASE"/>
    <property type="match status" value="1"/>
</dbReference>
<dbReference type="EMBL" id="KV722495">
    <property type="protein sequence ID" value="OCH87182.1"/>
    <property type="molecule type" value="Genomic_DNA"/>
</dbReference>
<dbReference type="Gene3D" id="3.20.20.80">
    <property type="entry name" value="Glycosidases"/>
    <property type="match status" value="1"/>
</dbReference>
<dbReference type="OrthoDB" id="65569at2759"/>
<accession>A0A8E2AS73</accession>
<keyword evidence="2" id="KW-0732">Signal</keyword>
<reference evidence="3 4" key="1">
    <citation type="submission" date="2016-07" db="EMBL/GenBank/DDBJ databases">
        <title>Draft genome of the white-rot fungus Obba rivulosa 3A-2.</title>
        <authorList>
            <consortium name="DOE Joint Genome Institute"/>
            <person name="Miettinen O."/>
            <person name="Riley R."/>
            <person name="Acob R."/>
            <person name="Barry K."/>
            <person name="Cullen D."/>
            <person name="De Vries R."/>
            <person name="Hainaut M."/>
            <person name="Hatakka A."/>
            <person name="Henrissat B."/>
            <person name="Hilden K."/>
            <person name="Kuo R."/>
            <person name="Labutti K."/>
            <person name="Lipzen A."/>
            <person name="Makela M.R."/>
            <person name="Sandor L."/>
            <person name="Spatafora J.W."/>
            <person name="Grigoriev I.V."/>
            <person name="Hibbett D.S."/>
        </authorList>
    </citation>
    <scope>NUCLEOTIDE SEQUENCE [LARGE SCALE GENOMIC DNA]</scope>
    <source>
        <strain evidence="3 4">3A-2</strain>
    </source>
</reference>
<dbReference type="PANTHER" id="PTHR10353:SF53">
    <property type="entry name" value="BETA-1,4-GLUCOSIDASE (EUROFUNG)"/>
    <property type="match status" value="1"/>
</dbReference>
<dbReference type="InterPro" id="IPR001360">
    <property type="entry name" value="Glyco_hydro_1"/>
</dbReference>
<sequence>MAVLHTLFLSPLVLLAVRAGSLSQSIISTAGPTGSSSASVGLSSSGFSSIAPSTITAAPSSSSIFITGVTPSTTTSVIPTSAPFPPIGSIPRQYSPNDLEKLWDLVGPVEPPPFTTTPVPEASVILPAAPPPVFPTFYVQQPSDILPTLKFPEGFIFGIDSAAYQVEGAAKSEGKGPTGWDWAGRQPGAIVDGTNGDIVDLHYFLYKNDTVRAAALGFTAHSFSISWARIFPFGTKDSPVNQAGLDHYSDVIDYTISQGLQPVVTLFHWDLPLALAAYYGGFTSPEIVDDYVNYAKTVFQAYNGRVKTWYTFNEPHVYCPQITTYPFNTTYDSDLNATQAQYLCSYHLLKAHAGAVKAFRAMNISGEIAFKNDGFVGQPWRTNSTEDQEALERNAAFYIGTFSEPVYGSGDWPQLLKETLPPSVLPRFTEEEKAEIKGSADFFAIDLYRSLYIAAPPNGIADCASNPADVNYPGCYVNVFYDSETNWPIGYSPEHSADTWLMFTPQNLRNELKELKKRWTFDKIYVAEFGFANPEDGIRTDLATVLIDADRTNYYMSYLGEFLLAIHEDGIPLGGTFAWAIVDNAEWASGTSTRFGVQYVNYTTLERSFKRSSIALSDFWKSHKP</sequence>
<proteinExistence type="inferred from homology"/>
<gene>
    <name evidence="3" type="ORF">OBBRIDRAFT_889978</name>
</gene>
<dbReference type="GO" id="GO:0005975">
    <property type="term" value="P:carbohydrate metabolic process"/>
    <property type="evidence" value="ECO:0007669"/>
    <property type="project" value="InterPro"/>
</dbReference>
<feature type="chain" id="PRO_5034181756" evidence="2">
    <location>
        <begin position="24"/>
        <end position="625"/>
    </location>
</feature>
<keyword evidence="4" id="KW-1185">Reference proteome</keyword>
<keyword evidence="3" id="KW-0378">Hydrolase</keyword>
<evidence type="ECO:0000313" key="3">
    <source>
        <dbReference type="EMBL" id="OCH87182.1"/>
    </source>
</evidence>
<dbReference type="SUPFAM" id="SSF51445">
    <property type="entry name" value="(Trans)glycosidases"/>
    <property type="match status" value="1"/>
</dbReference>
<dbReference type="GO" id="GO:0008422">
    <property type="term" value="F:beta-glucosidase activity"/>
    <property type="evidence" value="ECO:0007669"/>
    <property type="project" value="TreeGrafter"/>
</dbReference>
<organism evidence="3 4">
    <name type="scientific">Obba rivulosa</name>
    <dbReference type="NCBI Taxonomy" id="1052685"/>
    <lineage>
        <taxon>Eukaryota</taxon>
        <taxon>Fungi</taxon>
        <taxon>Dikarya</taxon>
        <taxon>Basidiomycota</taxon>
        <taxon>Agaricomycotina</taxon>
        <taxon>Agaricomycetes</taxon>
        <taxon>Polyporales</taxon>
        <taxon>Gelatoporiaceae</taxon>
        <taxon>Obba</taxon>
    </lineage>
</organism>
<dbReference type="Pfam" id="PF00232">
    <property type="entry name" value="Glyco_hydro_1"/>
    <property type="match status" value="1"/>
</dbReference>
<comment type="similarity">
    <text evidence="1">Belongs to the glycosyl hydrolase 1 family.</text>
</comment>
<dbReference type="AlphaFoldDB" id="A0A8E2AS73"/>
<evidence type="ECO:0000313" key="4">
    <source>
        <dbReference type="Proteomes" id="UP000250043"/>
    </source>
</evidence>
<protein>
    <submittedName>
        <fullName evidence="3">Glycoside hydrolase family 1 protein</fullName>
    </submittedName>
</protein>
<evidence type="ECO:0000256" key="1">
    <source>
        <dbReference type="RuleBase" id="RU003690"/>
    </source>
</evidence>
<dbReference type="InterPro" id="IPR017853">
    <property type="entry name" value="GH"/>
</dbReference>
<evidence type="ECO:0000256" key="2">
    <source>
        <dbReference type="SAM" id="SignalP"/>
    </source>
</evidence>